<feature type="transmembrane region" description="Helical" evidence="2">
    <location>
        <begin position="35"/>
        <end position="52"/>
    </location>
</feature>
<feature type="transmembrane region" description="Helical" evidence="2">
    <location>
        <begin position="272"/>
        <end position="297"/>
    </location>
</feature>
<name>A0ABS5BYR3_9BACT</name>
<feature type="transmembrane region" description="Helical" evidence="2">
    <location>
        <begin position="337"/>
        <end position="361"/>
    </location>
</feature>
<organism evidence="3 4">
    <name type="scientific">Gemmata palustris</name>
    <dbReference type="NCBI Taxonomy" id="2822762"/>
    <lineage>
        <taxon>Bacteria</taxon>
        <taxon>Pseudomonadati</taxon>
        <taxon>Planctomycetota</taxon>
        <taxon>Planctomycetia</taxon>
        <taxon>Gemmatales</taxon>
        <taxon>Gemmataceae</taxon>
        <taxon>Gemmata</taxon>
    </lineage>
</organism>
<feature type="compositionally biased region" description="Pro residues" evidence="1">
    <location>
        <begin position="508"/>
        <end position="521"/>
    </location>
</feature>
<protein>
    <recommendedName>
        <fullName evidence="5">DUF975 family protein</fullName>
    </recommendedName>
</protein>
<keyword evidence="2" id="KW-0472">Membrane</keyword>
<keyword evidence="4" id="KW-1185">Reference proteome</keyword>
<evidence type="ECO:0000313" key="3">
    <source>
        <dbReference type="EMBL" id="MBP3958557.1"/>
    </source>
</evidence>
<sequence length="605" mass="66472">MADGRDQSGGFSYRTALPWTNIFRSFQIALDPRKLFVAALGILAMSFSWWLLSNVFYYKAPLATDQEYSGGTLRKEYDGKKKANDANYTDEDLARIGAERYKRDYEQWQQLDALAGPGGRFRTMPWYEYRGPNPFLFFTDALGGSAADREKVVYGFFSGSVPVLIEPLVKLLLPVAKLLSPGVSPLTRMYLFLILLSNVAVWAFCGGVITRLAAVQLANKGPITLKQAVRFVAQRYLSYLGAPLVPLGIIGLVVVGLVLYGLVALIPFIGDIVLLGVGLPLVIVGGAIMTVFLVGLVGYPMMYTTLSVEGDQSDTFDALSRSVNYVYQAPWHYLWNWFVAIIYGAAVTLFVLFFASVTVYVGKWAVGLTASGVWQDRKPEYLFIYAPESFGWKELLTKDSPYAVQGEWVGLDRDGNTTTESTKVIRQVYQYKPVNQELYVESKKEFWMYNTWGAGIVCFWLTLAFLMMLGFSYSFFWSSATMIYFLMRKKVDEAELDEVFEDDEPEAPLAPPKLAPTPAPAPADATVPLGSALLNKPAVSPPVVAPPPVVVSPPPVVVQSPPPPPATLPFSPPTASSPPPVPAISPPTPPAEPKKPADDAEAPLG</sequence>
<evidence type="ECO:0008006" key="5">
    <source>
        <dbReference type="Google" id="ProtNLM"/>
    </source>
</evidence>
<keyword evidence="2" id="KW-1133">Transmembrane helix</keyword>
<reference evidence="3 4" key="1">
    <citation type="submission" date="2021-04" db="EMBL/GenBank/DDBJ databases">
        <authorList>
            <person name="Ivanova A."/>
        </authorList>
    </citation>
    <scope>NUCLEOTIDE SEQUENCE [LARGE SCALE GENOMIC DNA]</scope>
    <source>
        <strain evidence="3 4">G18</strain>
    </source>
</reference>
<evidence type="ECO:0000256" key="1">
    <source>
        <dbReference type="SAM" id="MobiDB-lite"/>
    </source>
</evidence>
<feature type="transmembrane region" description="Helical" evidence="2">
    <location>
        <begin position="452"/>
        <end position="480"/>
    </location>
</feature>
<dbReference type="RefSeq" id="WP_210658651.1">
    <property type="nucleotide sequence ID" value="NZ_JAGKQQ010000001.1"/>
</dbReference>
<accession>A0ABS5BYR3</accession>
<feature type="region of interest" description="Disordered" evidence="1">
    <location>
        <begin position="500"/>
        <end position="527"/>
    </location>
</feature>
<dbReference type="Proteomes" id="UP000676565">
    <property type="component" value="Unassembled WGS sequence"/>
</dbReference>
<feature type="compositionally biased region" description="Pro residues" evidence="1">
    <location>
        <begin position="551"/>
        <end position="591"/>
    </location>
</feature>
<comment type="caution">
    <text evidence="3">The sequence shown here is derived from an EMBL/GenBank/DDBJ whole genome shotgun (WGS) entry which is preliminary data.</text>
</comment>
<dbReference type="EMBL" id="JAGKQQ010000001">
    <property type="protein sequence ID" value="MBP3958557.1"/>
    <property type="molecule type" value="Genomic_DNA"/>
</dbReference>
<feature type="transmembrane region" description="Helical" evidence="2">
    <location>
        <begin position="236"/>
        <end position="266"/>
    </location>
</feature>
<evidence type="ECO:0000256" key="2">
    <source>
        <dbReference type="SAM" id="Phobius"/>
    </source>
</evidence>
<proteinExistence type="predicted"/>
<feature type="transmembrane region" description="Helical" evidence="2">
    <location>
        <begin position="189"/>
        <end position="215"/>
    </location>
</feature>
<keyword evidence="2" id="KW-0812">Transmembrane</keyword>
<feature type="region of interest" description="Disordered" evidence="1">
    <location>
        <begin position="551"/>
        <end position="605"/>
    </location>
</feature>
<gene>
    <name evidence="3" type="ORF">J8F10_25185</name>
</gene>
<evidence type="ECO:0000313" key="4">
    <source>
        <dbReference type="Proteomes" id="UP000676565"/>
    </source>
</evidence>